<feature type="compositionally biased region" description="Basic and acidic residues" evidence="14">
    <location>
        <begin position="34"/>
        <end position="49"/>
    </location>
</feature>
<dbReference type="PROSITE" id="PS51195">
    <property type="entry name" value="Q_MOTIF"/>
    <property type="match status" value="1"/>
</dbReference>
<dbReference type="InterPro" id="IPR011545">
    <property type="entry name" value="DEAD/DEAH_box_helicase_dom"/>
</dbReference>
<feature type="compositionally biased region" description="Acidic residues" evidence="14">
    <location>
        <begin position="92"/>
        <end position="110"/>
    </location>
</feature>
<evidence type="ECO:0000256" key="1">
    <source>
        <dbReference type="ARBA" id="ARBA00004604"/>
    </source>
</evidence>
<evidence type="ECO:0000259" key="15">
    <source>
        <dbReference type="PROSITE" id="PS51192"/>
    </source>
</evidence>
<keyword evidence="5 12" id="KW-0378">Hydrolase</keyword>
<evidence type="ECO:0000256" key="3">
    <source>
        <dbReference type="ARBA" id="ARBA00022517"/>
    </source>
</evidence>
<evidence type="ECO:0000256" key="7">
    <source>
        <dbReference type="ARBA" id="ARBA00022840"/>
    </source>
</evidence>
<feature type="compositionally biased region" description="Acidic residues" evidence="14">
    <location>
        <begin position="13"/>
        <end position="30"/>
    </location>
</feature>
<dbReference type="Gene3D" id="3.40.50.300">
    <property type="entry name" value="P-loop containing nucleotide triphosphate hydrolases"/>
    <property type="match status" value="2"/>
</dbReference>
<dbReference type="PROSITE" id="PS51194">
    <property type="entry name" value="HELICASE_CTER"/>
    <property type="match status" value="1"/>
</dbReference>
<feature type="compositionally biased region" description="Basic residues" evidence="14">
    <location>
        <begin position="626"/>
        <end position="635"/>
    </location>
</feature>
<feature type="compositionally biased region" description="Basic residues" evidence="14">
    <location>
        <begin position="589"/>
        <end position="600"/>
    </location>
</feature>
<dbReference type="Pfam" id="PF00270">
    <property type="entry name" value="DEAD"/>
    <property type="match status" value="1"/>
</dbReference>
<evidence type="ECO:0000259" key="16">
    <source>
        <dbReference type="PROSITE" id="PS51194"/>
    </source>
</evidence>
<evidence type="ECO:0000256" key="2">
    <source>
        <dbReference type="ARBA" id="ARBA00012552"/>
    </source>
</evidence>
<feature type="compositionally biased region" description="Basic and acidic residues" evidence="14">
    <location>
        <begin position="601"/>
        <end position="623"/>
    </location>
</feature>
<keyword evidence="13" id="KW-0175">Coiled coil</keyword>
<organism evidence="18 19">
    <name type="scientific">Lodderomyces beijingensis</name>
    <dbReference type="NCBI Taxonomy" id="1775926"/>
    <lineage>
        <taxon>Eukaryota</taxon>
        <taxon>Fungi</taxon>
        <taxon>Dikarya</taxon>
        <taxon>Ascomycota</taxon>
        <taxon>Saccharomycotina</taxon>
        <taxon>Pichiomycetes</taxon>
        <taxon>Debaryomycetaceae</taxon>
        <taxon>Candida/Lodderomyces clade</taxon>
        <taxon>Lodderomyces</taxon>
    </lineage>
</organism>
<dbReference type="CDD" id="cd18787">
    <property type="entry name" value="SF2_C_DEAD"/>
    <property type="match status" value="1"/>
</dbReference>
<evidence type="ECO:0000256" key="9">
    <source>
        <dbReference type="ARBA" id="ARBA00023242"/>
    </source>
</evidence>
<feature type="coiled-coil region" evidence="13">
    <location>
        <begin position="523"/>
        <end position="563"/>
    </location>
</feature>
<keyword evidence="7 12" id="KW-0067">ATP-binding</keyword>
<gene>
    <name evidence="18" type="ORF">LODBEIA_P21570</name>
</gene>
<dbReference type="PANTHER" id="PTHR47959">
    <property type="entry name" value="ATP-DEPENDENT RNA HELICASE RHLE-RELATED"/>
    <property type="match status" value="1"/>
</dbReference>
<dbReference type="SMART" id="SM00490">
    <property type="entry name" value="HELICc"/>
    <property type="match status" value="1"/>
</dbReference>
<dbReference type="InterPro" id="IPR014001">
    <property type="entry name" value="Helicase_ATP-bd"/>
</dbReference>
<name>A0ABP0ZIE3_9ASCO</name>
<keyword evidence="19" id="KW-1185">Reference proteome</keyword>
<keyword evidence="3" id="KW-0690">Ribosome biogenesis</keyword>
<comment type="catalytic activity">
    <reaction evidence="10">
        <text>ATP + H2O = ADP + phosphate + H(+)</text>
        <dbReference type="Rhea" id="RHEA:13065"/>
        <dbReference type="ChEBI" id="CHEBI:15377"/>
        <dbReference type="ChEBI" id="CHEBI:15378"/>
        <dbReference type="ChEBI" id="CHEBI:30616"/>
        <dbReference type="ChEBI" id="CHEBI:43474"/>
        <dbReference type="ChEBI" id="CHEBI:456216"/>
        <dbReference type="EC" id="3.6.4.13"/>
    </reaction>
</comment>
<evidence type="ECO:0000313" key="18">
    <source>
        <dbReference type="EMBL" id="CAK9437779.1"/>
    </source>
</evidence>
<feature type="region of interest" description="Disordered" evidence="14">
    <location>
        <begin position="1"/>
        <end position="129"/>
    </location>
</feature>
<feature type="compositionally biased region" description="Acidic residues" evidence="14">
    <location>
        <begin position="118"/>
        <end position="129"/>
    </location>
</feature>
<reference evidence="18 19" key="1">
    <citation type="submission" date="2024-03" db="EMBL/GenBank/DDBJ databases">
        <authorList>
            <person name="Brejova B."/>
        </authorList>
    </citation>
    <scope>NUCLEOTIDE SEQUENCE [LARGE SCALE GENOMIC DNA]</scope>
    <source>
        <strain evidence="18 19">CBS 14171</strain>
    </source>
</reference>
<evidence type="ECO:0000259" key="17">
    <source>
        <dbReference type="PROSITE" id="PS51195"/>
    </source>
</evidence>
<proteinExistence type="inferred from homology"/>
<evidence type="ECO:0000256" key="4">
    <source>
        <dbReference type="ARBA" id="ARBA00022741"/>
    </source>
</evidence>
<evidence type="ECO:0000256" key="12">
    <source>
        <dbReference type="RuleBase" id="RU000492"/>
    </source>
</evidence>
<evidence type="ECO:0000256" key="5">
    <source>
        <dbReference type="ARBA" id="ARBA00022801"/>
    </source>
</evidence>
<feature type="domain" description="Helicase ATP-binding" evidence="15">
    <location>
        <begin position="180"/>
        <end position="354"/>
    </location>
</feature>
<evidence type="ECO:0000256" key="13">
    <source>
        <dbReference type="SAM" id="Coils"/>
    </source>
</evidence>
<accession>A0ABP0ZIE3</accession>
<evidence type="ECO:0000256" key="11">
    <source>
        <dbReference type="PROSITE-ProRule" id="PRU00552"/>
    </source>
</evidence>
<dbReference type="Pfam" id="PF00271">
    <property type="entry name" value="Helicase_C"/>
    <property type="match status" value="1"/>
</dbReference>
<dbReference type="SMART" id="SM00487">
    <property type="entry name" value="DEXDc"/>
    <property type="match status" value="1"/>
</dbReference>
<dbReference type="InterPro" id="IPR001650">
    <property type="entry name" value="Helicase_C-like"/>
</dbReference>
<comment type="similarity">
    <text evidence="12">Belongs to the DEAD box helicase family.</text>
</comment>
<feature type="domain" description="DEAD-box RNA helicase Q" evidence="17">
    <location>
        <begin position="149"/>
        <end position="177"/>
    </location>
</feature>
<feature type="short sequence motif" description="Q motif" evidence="11">
    <location>
        <begin position="149"/>
        <end position="177"/>
    </location>
</feature>
<feature type="compositionally biased region" description="Acidic residues" evidence="14">
    <location>
        <begin position="58"/>
        <end position="72"/>
    </location>
</feature>
<keyword evidence="6 12" id="KW-0347">Helicase</keyword>
<dbReference type="InterPro" id="IPR050079">
    <property type="entry name" value="DEAD_box_RNA_helicase"/>
</dbReference>
<dbReference type="Proteomes" id="UP001497383">
    <property type="component" value="Chromosome 3"/>
</dbReference>
<dbReference type="InterPro" id="IPR014014">
    <property type="entry name" value="RNA_helicase_DEAD_Q_motif"/>
</dbReference>
<dbReference type="GeneID" id="92207353"/>
<dbReference type="EC" id="3.6.4.13" evidence="2"/>
<evidence type="ECO:0000256" key="8">
    <source>
        <dbReference type="ARBA" id="ARBA00022884"/>
    </source>
</evidence>
<dbReference type="EMBL" id="OZ022407">
    <property type="protein sequence ID" value="CAK9437779.1"/>
    <property type="molecule type" value="Genomic_DNA"/>
</dbReference>
<dbReference type="SUPFAM" id="SSF52540">
    <property type="entry name" value="P-loop containing nucleoside triphosphate hydrolases"/>
    <property type="match status" value="2"/>
</dbReference>
<keyword evidence="4 12" id="KW-0547">Nucleotide-binding</keyword>
<dbReference type="PROSITE" id="PS51192">
    <property type="entry name" value="HELICASE_ATP_BIND_1"/>
    <property type="match status" value="1"/>
</dbReference>
<dbReference type="InterPro" id="IPR000629">
    <property type="entry name" value="RNA-helicase_DEAD-box_CS"/>
</dbReference>
<dbReference type="RefSeq" id="XP_066829095.1">
    <property type="nucleotide sequence ID" value="XM_066972125.1"/>
</dbReference>
<evidence type="ECO:0000256" key="6">
    <source>
        <dbReference type="ARBA" id="ARBA00022806"/>
    </source>
</evidence>
<dbReference type="PANTHER" id="PTHR47959:SF1">
    <property type="entry name" value="ATP-DEPENDENT RNA HELICASE DBPA"/>
    <property type="match status" value="1"/>
</dbReference>
<dbReference type="CDD" id="cd17947">
    <property type="entry name" value="DEADc_DDX27"/>
    <property type="match status" value="1"/>
</dbReference>
<evidence type="ECO:0000256" key="14">
    <source>
        <dbReference type="SAM" id="MobiDB-lite"/>
    </source>
</evidence>
<keyword evidence="9" id="KW-0539">Nucleus</keyword>
<sequence length="635" mass="71857">MAKEDDLILTIDSDVEVENDAAESSDEEEIVTQGKDDEAGNEGKRDMNPDFHFSMGDGFDEIQDWEVEEPSNDIDLNAIIKKKRRDQIESESQGESEGEGDDDDDEEEEDCKSHTKDEEEGDDKDEEDNQEDIDNFYEAQETTSSTTTKSFQDLQLSRPILKCLQTMGFTQPTPVQASTIPIALLGKDIVAGAQTGSGKTAAYLIPIIERLLFKNSTSTKAIILAPTRELAIQVFDVGRKLGQYVQNLNFGMAVGGLSLKQQEQQLKTRPDIVIATPGRLIDHIRNSPSFSVEDVQVLVIDEADRMLEEGFQEELTEILQLIPKYKRQTLLFSATMNTKIQDLVQLSLNKPVKVMIDPPKTVASKLKQQFVRIRKREELKPALLYLLLKKLEGRVVVFVRTKVEAHKLRIILGLLGLTVAELHGALTQEQRLANVKAFKQSVNVLICTDLAARGLDIKIEYVINYDMPKTYEIYLHRVGRTARAGRKGTSITFVGESNQERSIVKSAITNGQSVARKVDWNEVEAVNDKIKNSEGAIDEVLQEEKQAREIMHAEMQLNKAENLMKYEKDIKARPKRTWFKSEVMEQLTKHGKKVNSKKRKVNEERKENKGERSYKKTKADRTAKASNKKSSKKKR</sequence>
<dbReference type="InterPro" id="IPR027417">
    <property type="entry name" value="P-loop_NTPase"/>
</dbReference>
<feature type="region of interest" description="Disordered" evidence="14">
    <location>
        <begin position="587"/>
        <end position="635"/>
    </location>
</feature>
<evidence type="ECO:0000256" key="10">
    <source>
        <dbReference type="ARBA" id="ARBA00047984"/>
    </source>
</evidence>
<evidence type="ECO:0000313" key="19">
    <source>
        <dbReference type="Proteomes" id="UP001497383"/>
    </source>
</evidence>
<protein>
    <recommendedName>
        <fullName evidence="2">RNA helicase</fullName>
        <ecNumber evidence="2">3.6.4.13</ecNumber>
    </recommendedName>
</protein>
<feature type="domain" description="Helicase C-terminal" evidence="16">
    <location>
        <begin position="365"/>
        <end position="522"/>
    </location>
</feature>
<dbReference type="PROSITE" id="PS00039">
    <property type="entry name" value="DEAD_ATP_HELICASE"/>
    <property type="match status" value="1"/>
</dbReference>
<comment type="subcellular location">
    <subcellularLocation>
        <location evidence="1">Nucleus</location>
        <location evidence="1">Nucleolus</location>
    </subcellularLocation>
</comment>
<keyword evidence="8" id="KW-0694">RNA-binding</keyword>